<protein>
    <recommendedName>
        <fullName evidence="5 13">Guanylate kinase</fullName>
        <ecNumber evidence="4 13">2.7.4.8</ecNumber>
    </recommendedName>
    <alternativeName>
        <fullName evidence="11 13">GMP kinase</fullName>
    </alternativeName>
</protein>
<evidence type="ECO:0000256" key="4">
    <source>
        <dbReference type="ARBA" id="ARBA00012961"/>
    </source>
</evidence>
<evidence type="ECO:0000256" key="5">
    <source>
        <dbReference type="ARBA" id="ARBA00016296"/>
    </source>
</evidence>
<feature type="domain" description="Guanylate kinase-like" evidence="14">
    <location>
        <begin position="4"/>
        <end position="182"/>
    </location>
</feature>
<evidence type="ECO:0000256" key="7">
    <source>
        <dbReference type="ARBA" id="ARBA00022679"/>
    </source>
</evidence>
<evidence type="ECO:0000256" key="2">
    <source>
        <dbReference type="ARBA" id="ARBA00004496"/>
    </source>
</evidence>
<evidence type="ECO:0000256" key="1">
    <source>
        <dbReference type="ARBA" id="ARBA00003531"/>
    </source>
</evidence>
<dbReference type="Proteomes" id="UP000284024">
    <property type="component" value="Unassembled WGS sequence"/>
</dbReference>
<evidence type="ECO:0000313" key="22">
    <source>
        <dbReference type="Proteomes" id="UP000095413"/>
    </source>
</evidence>
<dbReference type="EMBL" id="QROE01000001">
    <property type="protein sequence ID" value="RHK98403.1"/>
    <property type="molecule type" value="Genomic_DNA"/>
</dbReference>
<evidence type="ECO:0000313" key="17">
    <source>
        <dbReference type="EMBL" id="RGQ05692.1"/>
    </source>
</evidence>
<dbReference type="SMART" id="SM00072">
    <property type="entry name" value="GuKc"/>
    <property type="match status" value="1"/>
</dbReference>
<dbReference type="PROSITE" id="PS00856">
    <property type="entry name" value="GUANYLATE_KINASE_1"/>
    <property type="match status" value="1"/>
</dbReference>
<dbReference type="Proteomes" id="UP000261105">
    <property type="component" value="Unassembled WGS sequence"/>
</dbReference>
<dbReference type="GO" id="GO:0005524">
    <property type="term" value="F:ATP binding"/>
    <property type="evidence" value="ECO:0007669"/>
    <property type="project" value="UniProtKB-UniRule"/>
</dbReference>
<evidence type="ECO:0000313" key="21">
    <source>
        <dbReference type="EMBL" id="RHK98403.1"/>
    </source>
</evidence>
<dbReference type="EC" id="2.7.4.8" evidence="4 13"/>
<evidence type="ECO:0000256" key="8">
    <source>
        <dbReference type="ARBA" id="ARBA00022741"/>
    </source>
</evidence>
<comment type="subcellular location">
    <subcellularLocation>
        <location evidence="2 13">Cytoplasm</location>
    </subcellularLocation>
</comment>
<feature type="binding site" evidence="13">
    <location>
        <begin position="11"/>
        <end position="18"/>
    </location>
    <ligand>
        <name>ATP</name>
        <dbReference type="ChEBI" id="CHEBI:30616"/>
    </ligand>
</feature>
<evidence type="ECO:0000256" key="3">
    <source>
        <dbReference type="ARBA" id="ARBA00005790"/>
    </source>
</evidence>
<dbReference type="InterPro" id="IPR027417">
    <property type="entry name" value="P-loop_NTPase"/>
</dbReference>
<evidence type="ECO:0000259" key="14">
    <source>
        <dbReference type="PROSITE" id="PS50052"/>
    </source>
</evidence>
<dbReference type="EMBL" id="CZBA01000001">
    <property type="protein sequence ID" value="CUP08598.1"/>
    <property type="molecule type" value="Genomic_DNA"/>
</dbReference>
<dbReference type="PANTHER" id="PTHR23117">
    <property type="entry name" value="GUANYLATE KINASE-RELATED"/>
    <property type="match status" value="1"/>
</dbReference>
<dbReference type="AlphaFoldDB" id="A0A174KFQ0"/>
<dbReference type="Gene3D" id="3.40.50.300">
    <property type="entry name" value="P-loop containing nucleotide triphosphate hydrolases"/>
    <property type="match status" value="1"/>
</dbReference>
<evidence type="ECO:0000313" key="18">
    <source>
        <dbReference type="EMBL" id="RHC10175.1"/>
    </source>
</evidence>
<dbReference type="GO" id="GO:0004385">
    <property type="term" value="F:GMP kinase activity"/>
    <property type="evidence" value="ECO:0007669"/>
    <property type="project" value="UniProtKB-UniRule"/>
</dbReference>
<evidence type="ECO:0000256" key="13">
    <source>
        <dbReference type="HAMAP-Rule" id="MF_00328"/>
    </source>
</evidence>
<dbReference type="Proteomes" id="UP000283585">
    <property type="component" value="Unassembled WGS sequence"/>
</dbReference>
<dbReference type="OrthoDB" id="9808150at2"/>
<keyword evidence="10 13" id="KW-0067">ATP-binding</keyword>
<reference evidence="15 22" key="1">
    <citation type="submission" date="2015-09" db="EMBL/GenBank/DDBJ databases">
        <authorList>
            <consortium name="Pathogen Informatics"/>
        </authorList>
    </citation>
    <scope>NUCLEOTIDE SEQUENCE [LARGE SCALE GENOMIC DNA]</scope>
    <source>
        <strain evidence="15 22">2789STDY5834921</strain>
    </source>
</reference>
<proteinExistence type="inferred from homology"/>
<evidence type="ECO:0000256" key="12">
    <source>
        <dbReference type="ARBA" id="ARBA00048594"/>
    </source>
</evidence>
<evidence type="ECO:0000313" key="23">
    <source>
        <dbReference type="Proteomes" id="UP000261105"/>
    </source>
</evidence>
<keyword evidence="6 13" id="KW-0963">Cytoplasm</keyword>
<name>A0A174KFQ0_9FIRM</name>
<gene>
    <name evidence="15" type="primary">gmk_1</name>
    <name evidence="13" type="synonym">gmk</name>
    <name evidence="21" type="ORF">DW040_03590</name>
    <name evidence="20" type="ORF">DW222_02170</name>
    <name evidence="19" type="ORF">DW272_03000</name>
    <name evidence="18" type="ORF">DW859_01800</name>
    <name evidence="17" type="ORF">DWZ12_07320</name>
    <name evidence="16" type="ORF">DXB38_07470</name>
    <name evidence="15" type="ORF">ERS852533_00267</name>
</gene>
<dbReference type="SUPFAM" id="SSF52540">
    <property type="entry name" value="P-loop containing nucleoside triphosphate hydrolases"/>
    <property type="match status" value="1"/>
</dbReference>
<dbReference type="InterPro" id="IPR008145">
    <property type="entry name" value="GK/Ca_channel_bsu"/>
</dbReference>
<evidence type="ECO:0000313" key="15">
    <source>
        <dbReference type="EMBL" id="CUP08598.1"/>
    </source>
</evidence>
<dbReference type="EMBL" id="QRSS01000006">
    <property type="protein sequence ID" value="RGQ05692.1"/>
    <property type="molecule type" value="Genomic_DNA"/>
</dbReference>
<evidence type="ECO:0000256" key="6">
    <source>
        <dbReference type="ARBA" id="ARBA00022490"/>
    </source>
</evidence>
<dbReference type="CDD" id="cd00071">
    <property type="entry name" value="GMPK"/>
    <property type="match status" value="1"/>
</dbReference>
<evidence type="ECO:0000313" key="25">
    <source>
        <dbReference type="Proteomes" id="UP000283585"/>
    </source>
</evidence>
<dbReference type="GO" id="GO:0005829">
    <property type="term" value="C:cytosol"/>
    <property type="evidence" value="ECO:0007669"/>
    <property type="project" value="TreeGrafter"/>
</dbReference>
<comment type="function">
    <text evidence="1 13">Essential for recycling GMP and indirectly, cGMP.</text>
</comment>
<organism evidence="15 22">
    <name type="scientific">Blautia obeum</name>
    <dbReference type="NCBI Taxonomy" id="40520"/>
    <lineage>
        <taxon>Bacteria</taxon>
        <taxon>Bacillati</taxon>
        <taxon>Bacillota</taxon>
        <taxon>Clostridia</taxon>
        <taxon>Lachnospirales</taxon>
        <taxon>Lachnospiraceae</taxon>
        <taxon>Blautia</taxon>
    </lineage>
</organism>
<dbReference type="Proteomes" id="UP000265808">
    <property type="component" value="Unassembled WGS sequence"/>
</dbReference>
<evidence type="ECO:0000313" key="20">
    <source>
        <dbReference type="EMBL" id="RHH21263.1"/>
    </source>
</evidence>
<comment type="similarity">
    <text evidence="3 13">Belongs to the guanylate kinase family.</text>
</comment>
<dbReference type="PROSITE" id="PS50052">
    <property type="entry name" value="GUANYLATE_KINASE_2"/>
    <property type="match status" value="1"/>
</dbReference>
<accession>A0A174KFQ0</accession>
<evidence type="ECO:0000313" key="28">
    <source>
        <dbReference type="Proteomes" id="UP000284267"/>
    </source>
</evidence>
<dbReference type="RefSeq" id="WP_005424494.1">
    <property type="nucleotide sequence ID" value="NZ_CABJDZ010000001.1"/>
</dbReference>
<keyword evidence="8 13" id="KW-0547">Nucleotide-binding</keyword>
<dbReference type="Proteomes" id="UP000095413">
    <property type="component" value="Unassembled WGS sequence"/>
</dbReference>
<dbReference type="EMBL" id="QRHZ01000001">
    <property type="protein sequence ID" value="RHG20190.1"/>
    <property type="molecule type" value="Genomic_DNA"/>
</dbReference>
<evidence type="ECO:0000313" key="16">
    <source>
        <dbReference type="EMBL" id="RGN87934.1"/>
    </source>
</evidence>
<evidence type="ECO:0000313" key="26">
    <source>
        <dbReference type="Proteomes" id="UP000284024"/>
    </source>
</evidence>
<evidence type="ECO:0000256" key="10">
    <source>
        <dbReference type="ARBA" id="ARBA00022840"/>
    </source>
</evidence>
<dbReference type="PANTHER" id="PTHR23117:SF13">
    <property type="entry name" value="GUANYLATE KINASE"/>
    <property type="match status" value="1"/>
</dbReference>
<dbReference type="HAMAP" id="MF_00328">
    <property type="entry name" value="Guanylate_kinase"/>
    <property type="match status" value="1"/>
</dbReference>
<dbReference type="FunFam" id="3.30.63.10:FF:000002">
    <property type="entry name" value="Guanylate kinase 1"/>
    <property type="match status" value="1"/>
</dbReference>
<dbReference type="Proteomes" id="UP000284267">
    <property type="component" value="Unassembled WGS sequence"/>
</dbReference>
<dbReference type="InterPro" id="IPR017665">
    <property type="entry name" value="Guanylate_kinase"/>
</dbReference>
<comment type="catalytic activity">
    <reaction evidence="12 13">
        <text>GMP + ATP = GDP + ADP</text>
        <dbReference type="Rhea" id="RHEA:20780"/>
        <dbReference type="ChEBI" id="CHEBI:30616"/>
        <dbReference type="ChEBI" id="CHEBI:58115"/>
        <dbReference type="ChEBI" id="CHEBI:58189"/>
        <dbReference type="ChEBI" id="CHEBI:456216"/>
        <dbReference type="EC" id="2.7.4.8"/>
    </reaction>
</comment>
<evidence type="ECO:0000256" key="11">
    <source>
        <dbReference type="ARBA" id="ARBA00030128"/>
    </source>
</evidence>
<evidence type="ECO:0000313" key="24">
    <source>
        <dbReference type="Proteomes" id="UP000265808"/>
    </source>
</evidence>
<dbReference type="Proteomes" id="UP000284220">
    <property type="component" value="Unassembled WGS sequence"/>
</dbReference>
<dbReference type="InterPro" id="IPR008144">
    <property type="entry name" value="Guanylate_kin-like_dom"/>
</dbReference>
<reference evidence="23 24" key="2">
    <citation type="submission" date="2018-08" db="EMBL/GenBank/DDBJ databases">
        <title>A genome reference for cultivated species of the human gut microbiota.</title>
        <authorList>
            <person name="Zou Y."/>
            <person name="Xue W."/>
            <person name="Luo G."/>
        </authorList>
    </citation>
    <scope>NUCLEOTIDE SEQUENCE [LARGE SCALE GENOMIC DNA]</scope>
    <source>
        <strain evidence="17 25">AF29-2BH</strain>
        <strain evidence="21 28">AF39-4</strain>
        <strain evidence="20 26">AM18-2AC</strain>
        <strain evidence="19 27">AM22-9LB</strain>
        <strain evidence="18 24">AM37-4AC</strain>
        <strain evidence="16 23">OM03-6</strain>
    </source>
</reference>
<dbReference type="EMBL" id="QRJH01000001">
    <property type="protein sequence ID" value="RHH21263.1"/>
    <property type="molecule type" value="Genomic_DNA"/>
</dbReference>
<sequence length="210" mass="24062">MSKGVLTVVSGFSGAGKGTVMKRLLEKYENYALSISVTTRKPREGERDGIEYFFRTREEVEAMIQEDQLLEHAEYVGNYYGTPRFYVEDMLSQGKNVILEIEIQGAMKIKEKIPEAVLVFVTPPTIEELRSRLIGRGTETADVIASRLRRAAEESEGMNNYDYILINDQVEDCVDQLHQIILSERCRAQRNEELINTIQEEARIFMKGDK</sequence>
<dbReference type="NCBIfam" id="TIGR03263">
    <property type="entry name" value="guanyl_kin"/>
    <property type="match status" value="1"/>
</dbReference>
<dbReference type="InterPro" id="IPR020590">
    <property type="entry name" value="Guanylate_kinase_CS"/>
</dbReference>
<dbReference type="GeneID" id="79804250"/>
<evidence type="ECO:0000313" key="27">
    <source>
        <dbReference type="Proteomes" id="UP000284220"/>
    </source>
</evidence>
<dbReference type="Pfam" id="PF00625">
    <property type="entry name" value="Guanylate_kin"/>
    <property type="match status" value="1"/>
</dbReference>
<dbReference type="EMBL" id="QSHL01000001">
    <property type="protein sequence ID" value="RHC10175.1"/>
    <property type="molecule type" value="Genomic_DNA"/>
</dbReference>
<keyword evidence="9 13" id="KW-0418">Kinase</keyword>
<evidence type="ECO:0000256" key="9">
    <source>
        <dbReference type="ARBA" id="ARBA00022777"/>
    </source>
</evidence>
<evidence type="ECO:0000313" key="19">
    <source>
        <dbReference type="EMBL" id="RHG20190.1"/>
    </source>
</evidence>
<dbReference type="EMBL" id="QSUZ01000007">
    <property type="protein sequence ID" value="RGN87934.1"/>
    <property type="molecule type" value="Genomic_DNA"/>
</dbReference>
<keyword evidence="7 13" id="KW-0808">Transferase</keyword>
<dbReference type="Gene3D" id="3.30.63.10">
    <property type="entry name" value="Guanylate Kinase phosphate binding domain"/>
    <property type="match status" value="1"/>
</dbReference>
<dbReference type="FunFam" id="3.40.50.300:FF:000855">
    <property type="entry name" value="Guanylate kinase"/>
    <property type="match status" value="1"/>
</dbReference>